<keyword evidence="2" id="KW-1185">Reference proteome</keyword>
<dbReference type="EMBL" id="VBQZ03000038">
    <property type="protein sequence ID" value="MXQ87501.1"/>
    <property type="molecule type" value="Genomic_DNA"/>
</dbReference>
<organism evidence="1 2">
    <name type="scientific">Bos mutus</name>
    <name type="common">wild yak</name>
    <dbReference type="NCBI Taxonomy" id="72004"/>
    <lineage>
        <taxon>Eukaryota</taxon>
        <taxon>Metazoa</taxon>
        <taxon>Chordata</taxon>
        <taxon>Craniata</taxon>
        <taxon>Vertebrata</taxon>
        <taxon>Euteleostomi</taxon>
        <taxon>Mammalia</taxon>
        <taxon>Eutheria</taxon>
        <taxon>Laurasiatheria</taxon>
        <taxon>Artiodactyla</taxon>
        <taxon>Ruminantia</taxon>
        <taxon>Pecora</taxon>
        <taxon>Bovidae</taxon>
        <taxon>Bovinae</taxon>
        <taxon>Bos</taxon>
    </lineage>
</organism>
<gene>
    <name evidence="1" type="ORF">E5288_WYG000010</name>
</gene>
<sequence length="88" mass="9615">MEESVANFDPQALCHLLCLLGVAKVDEKTACQQLLAKRILLSTLSNELSSFWSKACCSVAYIGVMIFQEQTLNAVTLGSSMELTTELD</sequence>
<name>A0A6B0REQ3_9CETA</name>
<evidence type="ECO:0000313" key="2">
    <source>
        <dbReference type="Proteomes" id="UP000322234"/>
    </source>
</evidence>
<dbReference type="Proteomes" id="UP000322234">
    <property type="component" value="Unassembled WGS sequence"/>
</dbReference>
<accession>A0A6B0REQ3</accession>
<protein>
    <submittedName>
        <fullName evidence="1">Uncharacterized protein</fullName>
    </submittedName>
</protein>
<evidence type="ECO:0000313" key="1">
    <source>
        <dbReference type="EMBL" id="MXQ87501.1"/>
    </source>
</evidence>
<proteinExistence type="predicted"/>
<reference evidence="1" key="1">
    <citation type="submission" date="2019-10" db="EMBL/GenBank/DDBJ databases">
        <title>The sequence and de novo assembly of the wild yak genome.</title>
        <authorList>
            <person name="Liu Y."/>
        </authorList>
    </citation>
    <scope>NUCLEOTIDE SEQUENCE [LARGE SCALE GENOMIC DNA]</scope>
    <source>
        <strain evidence="1">WY2019</strain>
    </source>
</reference>
<dbReference type="AlphaFoldDB" id="A0A6B0REQ3"/>
<comment type="caution">
    <text evidence="1">The sequence shown here is derived from an EMBL/GenBank/DDBJ whole genome shotgun (WGS) entry which is preliminary data.</text>
</comment>